<sequence length="203" mass="21466">MSAHPTVGRSVGRSVGPRVDGPRVVVLNGGSSSGKSALSAVLVDLLPGTWLRLNVDTLIDALPSSFDEVEGGLVLRPDGTIETGPEWRRVERAWMGGIAAVAREVAVVVEDGFLSGPVAQQRWREALEGMQVLWVGVRCDPEVAAARERDRGDRVLGMARAQALSVHEGIDYDLEVDTSGSSPKECAAVVAAHVSTPDGPNPR</sequence>
<feature type="binding site" evidence="6">
    <location>
        <begin position="29"/>
        <end position="36"/>
    </location>
    <ligand>
        <name>ATP</name>
        <dbReference type="ChEBI" id="CHEBI:30616"/>
    </ligand>
</feature>
<dbReference type="AlphaFoldDB" id="A0AAU7JNP6"/>
<evidence type="ECO:0000256" key="1">
    <source>
        <dbReference type="ARBA" id="ARBA00022679"/>
    </source>
</evidence>
<accession>A0AAU7JNP6</accession>
<evidence type="ECO:0000313" key="7">
    <source>
        <dbReference type="EMBL" id="XBO42013.1"/>
    </source>
</evidence>
<dbReference type="PIRSF" id="PIRSF007531">
    <property type="entry name" value="CPT"/>
    <property type="match status" value="1"/>
</dbReference>
<dbReference type="InterPro" id="IPR012853">
    <property type="entry name" value="CPT"/>
</dbReference>
<keyword evidence="4" id="KW-0067">ATP-binding</keyword>
<keyword evidence="3" id="KW-0418">Kinase</keyword>
<dbReference type="InterPro" id="IPR027417">
    <property type="entry name" value="P-loop_NTPase"/>
</dbReference>
<evidence type="ECO:0000256" key="3">
    <source>
        <dbReference type="ARBA" id="ARBA00022777"/>
    </source>
</evidence>
<dbReference type="PROSITE" id="PS01075">
    <property type="entry name" value="ACETATE_KINASE_1"/>
    <property type="match status" value="1"/>
</dbReference>
<dbReference type="EMBL" id="CP157483">
    <property type="protein sequence ID" value="XBO42013.1"/>
    <property type="molecule type" value="Genomic_DNA"/>
</dbReference>
<feature type="active site" evidence="5">
    <location>
        <position position="56"/>
    </location>
</feature>
<evidence type="ECO:0000256" key="5">
    <source>
        <dbReference type="PIRSR" id="PIRSR007531-1"/>
    </source>
</evidence>
<dbReference type="GO" id="GO:0016774">
    <property type="term" value="F:phosphotransferase activity, carboxyl group as acceptor"/>
    <property type="evidence" value="ECO:0007669"/>
    <property type="project" value="InterPro"/>
</dbReference>
<gene>
    <name evidence="7" type="ORF">ABEG17_10450</name>
</gene>
<reference evidence="7" key="1">
    <citation type="submission" date="2024-05" db="EMBL/GenBank/DDBJ databases">
        <authorList>
            <person name="Kim S."/>
            <person name="Heo J."/>
            <person name="Choi H."/>
            <person name="Choi Y."/>
            <person name="Kwon S.-W."/>
            <person name="Kim Y."/>
        </authorList>
    </citation>
    <scope>NUCLEOTIDE SEQUENCE</scope>
    <source>
        <strain evidence="7">KACC 23699</strain>
    </source>
</reference>
<dbReference type="InterPro" id="IPR023865">
    <property type="entry name" value="Aliphatic_acid_kinase_CS"/>
</dbReference>
<dbReference type="Gene3D" id="3.40.50.300">
    <property type="entry name" value="P-loop containing nucleotide triphosphate hydrolases"/>
    <property type="match status" value="1"/>
</dbReference>
<organism evidence="7">
    <name type="scientific">Pedococcus sp. KACC 23699</name>
    <dbReference type="NCBI Taxonomy" id="3149228"/>
    <lineage>
        <taxon>Bacteria</taxon>
        <taxon>Bacillati</taxon>
        <taxon>Actinomycetota</taxon>
        <taxon>Actinomycetes</taxon>
        <taxon>Micrococcales</taxon>
        <taxon>Intrasporangiaceae</taxon>
        <taxon>Pedococcus</taxon>
    </lineage>
</organism>
<proteinExistence type="predicted"/>
<evidence type="ECO:0000256" key="6">
    <source>
        <dbReference type="PIRSR" id="PIRSR007531-2"/>
    </source>
</evidence>
<dbReference type="GO" id="GO:0016301">
    <property type="term" value="F:kinase activity"/>
    <property type="evidence" value="ECO:0007669"/>
    <property type="project" value="UniProtKB-KW"/>
</dbReference>
<evidence type="ECO:0000256" key="4">
    <source>
        <dbReference type="ARBA" id="ARBA00022840"/>
    </source>
</evidence>
<dbReference type="Pfam" id="PF07931">
    <property type="entry name" value="CPT"/>
    <property type="match status" value="1"/>
</dbReference>
<keyword evidence="1" id="KW-0808">Transferase</keyword>
<protein>
    <submittedName>
        <fullName evidence="7">AAA family ATPase</fullName>
    </submittedName>
</protein>
<keyword evidence="2" id="KW-0547">Nucleotide-binding</keyword>
<dbReference type="RefSeq" id="WP_406829417.1">
    <property type="nucleotide sequence ID" value="NZ_CP157483.1"/>
</dbReference>
<dbReference type="SUPFAM" id="SSF52540">
    <property type="entry name" value="P-loop containing nucleoside triphosphate hydrolases"/>
    <property type="match status" value="1"/>
</dbReference>
<evidence type="ECO:0000256" key="2">
    <source>
        <dbReference type="ARBA" id="ARBA00022741"/>
    </source>
</evidence>
<dbReference type="GO" id="GO:0005524">
    <property type="term" value="F:ATP binding"/>
    <property type="evidence" value="ECO:0007669"/>
    <property type="project" value="UniProtKB-KW"/>
</dbReference>
<name>A0AAU7JNP6_9MICO</name>